<proteinExistence type="predicted"/>
<dbReference type="Gene3D" id="3.40.50.300">
    <property type="entry name" value="P-loop containing nucleotide triphosphate hydrolases"/>
    <property type="match status" value="1"/>
</dbReference>
<dbReference type="InterPro" id="IPR040582">
    <property type="entry name" value="OB_MalK-like"/>
</dbReference>
<organism evidence="5 6">
    <name type="scientific">Lucifera butyrica</name>
    <dbReference type="NCBI Taxonomy" id="1351585"/>
    <lineage>
        <taxon>Bacteria</taxon>
        <taxon>Bacillati</taxon>
        <taxon>Bacillota</taxon>
        <taxon>Negativicutes</taxon>
        <taxon>Veillonellales</taxon>
        <taxon>Veillonellaceae</taxon>
        <taxon>Lucifera</taxon>
    </lineage>
</organism>
<dbReference type="Gene3D" id="2.40.50.100">
    <property type="match status" value="1"/>
</dbReference>
<dbReference type="GO" id="GO:0008643">
    <property type="term" value="P:carbohydrate transport"/>
    <property type="evidence" value="ECO:0007669"/>
    <property type="project" value="InterPro"/>
</dbReference>
<dbReference type="Pfam" id="PF17912">
    <property type="entry name" value="OB_MalK"/>
    <property type="match status" value="1"/>
</dbReference>
<accession>A0A498RE98</accession>
<evidence type="ECO:0000259" key="4">
    <source>
        <dbReference type="PROSITE" id="PS50893"/>
    </source>
</evidence>
<sequence>MEPIISICWKRKTAIYNLAPGKAGKTVSEVRLNNIWKRYGANAVVQDVNLEIHDKEFLVLVGPSGCGKSTTLRMIAGLEEITAGDIYIGSERVNGTAPKERDIAMVFQNYALYPHMNVYENMAFGLKMRKAKKEAIEKRVNEAARILDLEHLLTRKPKDLSGGQRQRVALGRAIVREPKVFLMDEPLSNLDAKLRVQMRTEISKLQKRLQATFIYVTHDQVEAMTMGDRLVVMRDGIIQQIATPSEIYNRPKNLFVAGFIGSPAMNFIQGTLQERNDDVFFLAGGFEGKLVEQQAGKMRQLGYLSREVVMGIRPEDIDSRSSLPPAGEASTLQVCVEVQEYTGSEAYLHCSGVGEKMLTIRGGRDTQVRRGDTAVFAVNMDKVHVFDIHTGQNVLLA</sequence>
<evidence type="ECO:0000313" key="6">
    <source>
        <dbReference type="Proteomes" id="UP000277811"/>
    </source>
</evidence>
<evidence type="ECO:0000256" key="1">
    <source>
        <dbReference type="ARBA" id="ARBA00022448"/>
    </source>
</evidence>
<dbReference type="FunFam" id="3.40.50.300:FF:000042">
    <property type="entry name" value="Maltose/maltodextrin ABC transporter, ATP-binding protein"/>
    <property type="match status" value="1"/>
</dbReference>
<evidence type="ECO:0000313" key="5">
    <source>
        <dbReference type="EMBL" id="VBB08432.1"/>
    </source>
</evidence>
<keyword evidence="2" id="KW-0547">Nucleotide-binding</keyword>
<evidence type="ECO:0000256" key="2">
    <source>
        <dbReference type="ARBA" id="ARBA00022741"/>
    </source>
</evidence>
<reference evidence="5 6" key="1">
    <citation type="submission" date="2018-06" db="EMBL/GenBank/DDBJ databases">
        <authorList>
            <person name="Strepis N."/>
        </authorList>
    </citation>
    <scope>NUCLEOTIDE SEQUENCE [LARGE SCALE GENOMIC DNA]</scope>
    <source>
        <strain evidence="5">LUCI</strain>
    </source>
</reference>
<dbReference type="EMBL" id="UPPP01000090">
    <property type="protein sequence ID" value="VBB08432.1"/>
    <property type="molecule type" value="Genomic_DNA"/>
</dbReference>
<dbReference type="SUPFAM" id="SSF52540">
    <property type="entry name" value="P-loop containing nucleoside triphosphate hydrolases"/>
    <property type="match status" value="1"/>
</dbReference>
<dbReference type="SMART" id="SM00382">
    <property type="entry name" value="AAA"/>
    <property type="match status" value="1"/>
</dbReference>
<gene>
    <name evidence="5" type="ORF">LUCI_3704</name>
</gene>
<dbReference type="PROSITE" id="PS50893">
    <property type="entry name" value="ABC_TRANSPORTER_2"/>
    <property type="match status" value="1"/>
</dbReference>
<dbReference type="GO" id="GO:0016887">
    <property type="term" value="F:ATP hydrolysis activity"/>
    <property type="evidence" value="ECO:0007669"/>
    <property type="project" value="InterPro"/>
</dbReference>
<dbReference type="PANTHER" id="PTHR43875">
    <property type="entry name" value="MALTODEXTRIN IMPORT ATP-BINDING PROTEIN MSMX"/>
    <property type="match status" value="1"/>
</dbReference>
<dbReference type="InterPro" id="IPR017871">
    <property type="entry name" value="ABC_transporter-like_CS"/>
</dbReference>
<dbReference type="CDD" id="cd03301">
    <property type="entry name" value="ABC_MalK_N"/>
    <property type="match status" value="1"/>
</dbReference>
<keyword evidence="3" id="KW-0067">ATP-binding</keyword>
<dbReference type="Gene3D" id="2.40.50.140">
    <property type="entry name" value="Nucleic acid-binding proteins"/>
    <property type="match status" value="1"/>
</dbReference>
<feature type="domain" description="ABC transporter" evidence="4">
    <location>
        <begin position="30"/>
        <end position="260"/>
    </location>
</feature>
<dbReference type="InterPro" id="IPR003439">
    <property type="entry name" value="ABC_transporter-like_ATP-bd"/>
</dbReference>
<dbReference type="PROSITE" id="PS00211">
    <property type="entry name" value="ABC_TRANSPORTER_1"/>
    <property type="match status" value="1"/>
</dbReference>
<dbReference type="GO" id="GO:0005524">
    <property type="term" value="F:ATP binding"/>
    <property type="evidence" value="ECO:0007669"/>
    <property type="project" value="UniProtKB-KW"/>
</dbReference>
<keyword evidence="1" id="KW-0813">Transport</keyword>
<dbReference type="AlphaFoldDB" id="A0A498RE98"/>
<dbReference type="GO" id="GO:0140359">
    <property type="term" value="F:ABC-type transporter activity"/>
    <property type="evidence" value="ECO:0007669"/>
    <property type="project" value="InterPro"/>
</dbReference>
<dbReference type="Pfam" id="PF00005">
    <property type="entry name" value="ABC_tran"/>
    <property type="match status" value="1"/>
</dbReference>
<dbReference type="GO" id="GO:0055052">
    <property type="term" value="C:ATP-binding cassette (ABC) transporter complex, substrate-binding subunit-containing"/>
    <property type="evidence" value="ECO:0007669"/>
    <property type="project" value="TreeGrafter"/>
</dbReference>
<dbReference type="InterPro" id="IPR012340">
    <property type="entry name" value="NA-bd_OB-fold"/>
</dbReference>
<dbReference type="InterPro" id="IPR015855">
    <property type="entry name" value="ABC_transpr_MalK-like"/>
</dbReference>
<keyword evidence="6" id="KW-1185">Reference proteome</keyword>
<dbReference type="PANTHER" id="PTHR43875:SF1">
    <property type="entry name" value="OSMOPROTECTIVE COMPOUNDS UPTAKE ATP-BINDING PROTEIN GGTA"/>
    <property type="match status" value="1"/>
</dbReference>
<dbReference type="InterPro" id="IPR003593">
    <property type="entry name" value="AAA+_ATPase"/>
</dbReference>
<dbReference type="InterPro" id="IPR008995">
    <property type="entry name" value="Mo/tungstate-bd_C_term_dom"/>
</dbReference>
<dbReference type="InterPro" id="IPR047641">
    <property type="entry name" value="ABC_transpr_MalK/UgpC-like"/>
</dbReference>
<dbReference type="InterPro" id="IPR027417">
    <property type="entry name" value="P-loop_NTPase"/>
</dbReference>
<dbReference type="Proteomes" id="UP000277811">
    <property type="component" value="Unassembled WGS sequence"/>
</dbReference>
<evidence type="ECO:0000256" key="3">
    <source>
        <dbReference type="ARBA" id="ARBA00022840"/>
    </source>
</evidence>
<dbReference type="NCBIfam" id="NF008653">
    <property type="entry name" value="PRK11650.1"/>
    <property type="match status" value="1"/>
</dbReference>
<name>A0A498RE98_9FIRM</name>
<dbReference type="SUPFAM" id="SSF50331">
    <property type="entry name" value="MOP-like"/>
    <property type="match status" value="1"/>
</dbReference>
<protein>
    <submittedName>
        <fullName evidence="5">Transport-associated ob type 2</fullName>
    </submittedName>
</protein>